<accession>A0A5E3ZWL5</accession>
<dbReference type="Proteomes" id="UP000324288">
    <property type="component" value="Chromosome"/>
</dbReference>
<dbReference type="AlphaFoldDB" id="A0A5E3ZWL5"/>
<dbReference type="EMBL" id="LR584267">
    <property type="protein sequence ID" value="VHO00470.1"/>
    <property type="molecule type" value="Genomic_DNA"/>
</dbReference>
<name>A0A5E3ZWL5_9ACTN</name>
<organism evidence="1 2">
    <name type="scientific">Lawsonella clevelandensis</name>
    <dbReference type="NCBI Taxonomy" id="1528099"/>
    <lineage>
        <taxon>Bacteria</taxon>
        <taxon>Bacillati</taxon>
        <taxon>Actinomycetota</taxon>
        <taxon>Actinomycetes</taxon>
        <taxon>Mycobacteriales</taxon>
        <taxon>Lawsonellaceae</taxon>
        <taxon>Lawsonella</taxon>
    </lineage>
</organism>
<gene>
    <name evidence="1" type="ORF">LC603019_00770</name>
</gene>
<keyword evidence="2" id="KW-1185">Reference proteome</keyword>
<proteinExistence type="predicted"/>
<evidence type="ECO:0000313" key="2">
    <source>
        <dbReference type="Proteomes" id="UP000324288"/>
    </source>
</evidence>
<evidence type="ECO:0000313" key="1">
    <source>
        <dbReference type="EMBL" id="VHO00470.1"/>
    </source>
</evidence>
<sequence length="50" mass="5793">MKYGGTRVPETGLLFRIIKIFRQAFYKELESIFLFRKNGGSCSCPLTMML</sequence>
<protein>
    <submittedName>
        <fullName evidence="1">Uncharacterized protein</fullName>
    </submittedName>
</protein>
<reference evidence="1 2" key="1">
    <citation type="submission" date="2019-04" db="EMBL/GenBank/DDBJ databases">
        <authorList>
            <person name="Seth-Smith MB H."/>
            <person name="Seth-Smith H."/>
        </authorList>
    </citation>
    <scope>NUCLEOTIDE SEQUENCE [LARGE SCALE GENOMIC DNA]</scope>
    <source>
        <strain evidence="1">USB-603019</strain>
    </source>
</reference>